<dbReference type="OrthoDB" id="3479129at2"/>
<keyword evidence="3" id="KW-0677">Repeat</keyword>
<feature type="region of interest" description="Disordered" evidence="4">
    <location>
        <begin position="1"/>
        <end position="37"/>
    </location>
</feature>
<dbReference type="AlphaFoldDB" id="A0A1S1PK52"/>
<comment type="similarity">
    <text evidence="1">Belongs to the bacterial lectin family.</text>
</comment>
<evidence type="ECO:0000313" key="7">
    <source>
        <dbReference type="Proteomes" id="UP000179769"/>
    </source>
</evidence>
<dbReference type="InterPro" id="IPR053726">
    <property type="entry name" value="Bacterial_Lectin_Domain_sf"/>
</dbReference>
<evidence type="ECO:0000256" key="2">
    <source>
        <dbReference type="ARBA" id="ARBA00022734"/>
    </source>
</evidence>
<dbReference type="GO" id="GO:0030246">
    <property type="term" value="F:carbohydrate binding"/>
    <property type="evidence" value="ECO:0007669"/>
    <property type="project" value="UniProtKB-KW"/>
</dbReference>
<evidence type="ECO:0000259" key="5">
    <source>
        <dbReference type="Pfam" id="PF17882"/>
    </source>
</evidence>
<keyword evidence="2" id="KW-0430">Lectin</keyword>
<evidence type="ECO:0000256" key="4">
    <source>
        <dbReference type="SAM" id="MobiDB-lite"/>
    </source>
</evidence>
<evidence type="ECO:0000256" key="1">
    <source>
        <dbReference type="ARBA" id="ARBA00008512"/>
    </source>
</evidence>
<dbReference type="RefSeq" id="WP_071066363.1">
    <property type="nucleotide sequence ID" value="NZ_MAXA01000253.1"/>
</dbReference>
<feature type="domain" description="OAA-family lectin sugar binding" evidence="5">
    <location>
        <begin position="31"/>
        <end position="65"/>
    </location>
</feature>
<organism evidence="6 7">
    <name type="scientific">Parafrankia soli</name>
    <dbReference type="NCBI Taxonomy" id="2599596"/>
    <lineage>
        <taxon>Bacteria</taxon>
        <taxon>Bacillati</taxon>
        <taxon>Actinomycetota</taxon>
        <taxon>Actinomycetes</taxon>
        <taxon>Frankiales</taxon>
        <taxon>Frankiaceae</taxon>
        <taxon>Parafrankia</taxon>
    </lineage>
</organism>
<evidence type="ECO:0000313" key="6">
    <source>
        <dbReference type="EMBL" id="OHV21479.1"/>
    </source>
</evidence>
<proteinExistence type="inferred from homology"/>
<accession>A0A1S1PK52</accession>
<reference evidence="7" key="1">
    <citation type="submission" date="2016-07" db="EMBL/GenBank/DDBJ databases">
        <title>Frankia sp. NRRL B-16219 Genome sequencing.</title>
        <authorList>
            <person name="Ghodhbane-Gtari F."/>
            <person name="Swanson E."/>
            <person name="Gueddou A."/>
            <person name="Louati M."/>
            <person name="Nouioui I."/>
            <person name="Hezbri K."/>
            <person name="Abebe-Akele F."/>
            <person name="Simpson S."/>
            <person name="Morris K."/>
            <person name="Thomas K."/>
            <person name="Gtari M."/>
            <person name="Tisa L.S."/>
        </authorList>
    </citation>
    <scope>NUCLEOTIDE SEQUENCE [LARGE SCALE GENOMIC DNA]</scope>
    <source>
        <strain evidence="7">NRRL B-16219</strain>
    </source>
</reference>
<name>A0A1S1PK52_9ACTN</name>
<gene>
    <name evidence="6" type="ORF">BBK14_26595</name>
</gene>
<sequence length="67" mass="6911">MYLLPLGSERPGNSPPVPLFAAPPRHRSPAGPQGNGNITFFDDGARFQGAAEFPGEGPVGYRGSAAS</sequence>
<dbReference type="Gene3D" id="2.40.128.450">
    <property type="match status" value="1"/>
</dbReference>
<keyword evidence="7" id="KW-1185">Reference proteome</keyword>
<dbReference type="EMBL" id="MAXA01000253">
    <property type="protein sequence ID" value="OHV21479.1"/>
    <property type="molecule type" value="Genomic_DNA"/>
</dbReference>
<protein>
    <recommendedName>
        <fullName evidence="5">OAA-family lectin sugar binding domain-containing protein</fullName>
    </recommendedName>
</protein>
<dbReference type="Proteomes" id="UP000179769">
    <property type="component" value="Unassembled WGS sequence"/>
</dbReference>
<dbReference type="InterPro" id="IPR040964">
    <property type="entry name" value="SBD"/>
</dbReference>
<evidence type="ECO:0000256" key="3">
    <source>
        <dbReference type="ARBA" id="ARBA00022737"/>
    </source>
</evidence>
<dbReference type="Pfam" id="PF17882">
    <property type="entry name" value="SBD"/>
    <property type="match status" value="1"/>
</dbReference>
<comment type="caution">
    <text evidence="6">The sequence shown here is derived from an EMBL/GenBank/DDBJ whole genome shotgun (WGS) entry which is preliminary data.</text>
</comment>